<evidence type="ECO:0000313" key="14">
    <source>
        <dbReference type="Proteomes" id="UP000215441"/>
    </source>
</evidence>
<evidence type="ECO:0000256" key="5">
    <source>
        <dbReference type="ARBA" id="ARBA00022519"/>
    </source>
</evidence>
<evidence type="ECO:0000313" key="13">
    <source>
        <dbReference type="EMBL" id="OYD48014.1"/>
    </source>
</evidence>
<accession>A0A235EG72</accession>
<comment type="similarity">
    <text evidence="2 9">Belongs to the membrane fusion protein (MFP) (TC 8.A.1) family.</text>
</comment>
<protein>
    <recommendedName>
        <fullName evidence="9">Membrane fusion protein (MFP) family protein</fullName>
    </recommendedName>
</protein>
<keyword evidence="7 9" id="KW-1133">Transmembrane helix</keyword>
<dbReference type="NCBIfam" id="TIGR01843">
    <property type="entry name" value="type_I_hlyD"/>
    <property type="match status" value="1"/>
</dbReference>
<evidence type="ECO:0000256" key="8">
    <source>
        <dbReference type="ARBA" id="ARBA00023136"/>
    </source>
</evidence>
<evidence type="ECO:0000256" key="3">
    <source>
        <dbReference type="ARBA" id="ARBA00022448"/>
    </source>
</evidence>
<dbReference type="Pfam" id="PF26002">
    <property type="entry name" value="Beta-barrel_AprE"/>
    <property type="match status" value="1"/>
</dbReference>
<dbReference type="PANTHER" id="PTHR30386:SF26">
    <property type="entry name" value="TRANSPORT PROTEIN COMB"/>
    <property type="match status" value="1"/>
</dbReference>
<dbReference type="PANTHER" id="PTHR30386">
    <property type="entry name" value="MEMBRANE FUSION SUBUNIT OF EMRAB-TOLC MULTIDRUG EFFLUX PUMP"/>
    <property type="match status" value="1"/>
</dbReference>
<dbReference type="EMBL" id="NOIG01000013">
    <property type="protein sequence ID" value="OYD48014.1"/>
    <property type="molecule type" value="Genomic_DNA"/>
</dbReference>
<sequence length="471" mass="51367">MTASAEHGAYEARHHASQSATVAGEGLFGRFLQRVARSSHGPIDAEGDADWARLQQEPLRARLLLRFAALIVLVLLGWAAVSPIDEVTRGDAKVVPSSQVQIVQSVDGGVVESLLVREGQVVEAGQLLMSVDPTRFVSNMLESRASQLALQAKALRLQALTRGLAFNPSPELQRDAPEIVAQERRLYESRREEISAQISISQNQLMQRRQELNEVRARLAQANQGMAYLQQELSATRPMVKTGAVSEVEVLRLERDVSRLKGDQEQATAQMSRVQAAIQEAERRIEEVQLTARNQMSAELSETMSKLSSLSEGGRALADKVKHAEIRSPVRGTVKRVLVNTVGGVVQPGKEVLEIVPLDDTLILEAKISPKDIAFLGPGQKALVKFTAYDFSIYGGLDADVIGIGADSLVDDKGNAFYLVRVRTHKPSLGDSQPIIPGMVAQVDILTGKKTILSYLLKPVLRAKANALSER</sequence>
<keyword evidence="5 9" id="KW-0997">Cell inner membrane</keyword>
<comment type="subcellular location">
    <subcellularLocation>
        <location evidence="1 9">Cell inner membrane</location>
        <topology evidence="1 9">Single-pass membrane protein</topology>
    </subcellularLocation>
</comment>
<keyword evidence="8 9" id="KW-0472">Membrane</keyword>
<dbReference type="GO" id="GO:0009306">
    <property type="term" value="P:protein secretion"/>
    <property type="evidence" value="ECO:0007669"/>
    <property type="project" value="InterPro"/>
</dbReference>
<evidence type="ECO:0000256" key="7">
    <source>
        <dbReference type="ARBA" id="ARBA00022989"/>
    </source>
</evidence>
<dbReference type="InterPro" id="IPR058781">
    <property type="entry name" value="HH_AprE-like"/>
</dbReference>
<evidence type="ECO:0000259" key="11">
    <source>
        <dbReference type="Pfam" id="PF25994"/>
    </source>
</evidence>
<dbReference type="Gene3D" id="2.40.30.170">
    <property type="match status" value="1"/>
</dbReference>
<keyword evidence="6 9" id="KW-0812">Transmembrane</keyword>
<dbReference type="InterPro" id="IPR006144">
    <property type="entry name" value="Secretion_HlyD_CS"/>
</dbReference>
<dbReference type="Gene3D" id="1.10.287.470">
    <property type="entry name" value="Helix hairpin bin"/>
    <property type="match status" value="1"/>
</dbReference>
<keyword evidence="4 9" id="KW-1003">Cell membrane</keyword>
<reference evidence="13 14" key="1">
    <citation type="submission" date="2017-07" db="EMBL/GenBank/DDBJ databases">
        <title>Acidovorax KNDSW TSA 6 genome sequence and assembly.</title>
        <authorList>
            <person name="Mayilraj S."/>
        </authorList>
    </citation>
    <scope>NUCLEOTIDE SEQUENCE [LARGE SCALE GENOMIC DNA]</scope>
    <source>
        <strain evidence="13 14">KNDSW-TSA6</strain>
    </source>
</reference>
<feature type="domain" description="AprE-like long alpha-helical hairpin" evidence="11">
    <location>
        <begin position="142"/>
        <end position="319"/>
    </location>
</feature>
<gene>
    <name evidence="13" type="ORF">CBY09_20910</name>
</gene>
<evidence type="ECO:0000256" key="6">
    <source>
        <dbReference type="ARBA" id="ARBA00022692"/>
    </source>
</evidence>
<dbReference type="InterPro" id="IPR058982">
    <property type="entry name" value="Beta-barrel_AprE"/>
</dbReference>
<keyword evidence="10" id="KW-0175">Coiled coil</keyword>
<dbReference type="Gene3D" id="2.40.50.100">
    <property type="match status" value="1"/>
</dbReference>
<evidence type="ECO:0000256" key="9">
    <source>
        <dbReference type="RuleBase" id="RU365093"/>
    </source>
</evidence>
<keyword evidence="3 9" id="KW-0813">Transport</keyword>
<dbReference type="InterPro" id="IPR050739">
    <property type="entry name" value="MFP"/>
</dbReference>
<evidence type="ECO:0000256" key="1">
    <source>
        <dbReference type="ARBA" id="ARBA00004377"/>
    </source>
</evidence>
<feature type="transmembrane region" description="Helical" evidence="9">
    <location>
        <begin position="63"/>
        <end position="81"/>
    </location>
</feature>
<comment type="caution">
    <text evidence="13">The sequence shown here is derived from an EMBL/GenBank/DDBJ whole genome shotgun (WGS) entry which is preliminary data.</text>
</comment>
<name>A0A235EG72_9BURK</name>
<evidence type="ECO:0000256" key="10">
    <source>
        <dbReference type="SAM" id="Coils"/>
    </source>
</evidence>
<organism evidence="13 14">
    <name type="scientific">Acidovorax kalamii</name>
    <dbReference type="NCBI Taxonomy" id="2004485"/>
    <lineage>
        <taxon>Bacteria</taxon>
        <taxon>Pseudomonadati</taxon>
        <taxon>Pseudomonadota</taxon>
        <taxon>Betaproteobacteria</taxon>
        <taxon>Burkholderiales</taxon>
        <taxon>Comamonadaceae</taxon>
        <taxon>Acidovorax</taxon>
    </lineage>
</organism>
<dbReference type="GO" id="GO:0005886">
    <property type="term" value="C:plasma membrane"/>
    <property type="evidence" value="ECO:0007669"/>
    <property type="project" value="UniProtKB-SubCell"/>
</dbReference>
<proteinExistence type="inferred from homology"/>
<dbReference type="PRINTS" id="PR01490">
    <property type="entry name" value="RTXTOXIND"/>
</dbReference>
<dbReference type="AlphaFoldDB" id="A0A235EG72"/>
<evidence type="ECO:0000256" key="4">
    <source>
        <dbReference type="ARBA" id="ARBA00022475"/>
    </source>
</evidence>
<dbReference type="OrthoDB" id="9775513at2"/>
<evidence type="ECO:0000256" key="2">
    <source>
        <dbReference type="ARBA" id="ARBA00009477"/>
    </source>
</evidence>
<dbReference type="SUPFAM" id="SSF111369">
    <property type="entry name" value="HlyD-like secretion proteins"/>
    <property type="match status" value="1"/>
</dbReference>
<keyword evidence="14" id="KW-1185">Reference proteome</keyword>
<dbReference type="Pfam" id="PF25994">
    <property type="entry name" value="HH_AprE"/>
    <property type="match status" value="1"/>
</dbReference>
<feature type="coiled-coil region" evidence="10">
    <location>
        <begin position="202"/>
        <end position="298"/>
    </location>
</feature>
<dbReference type="PROSITE" id="PS00543">
    <property type="entry name" value="HLYD_FAMILY"/>
    <property type="match status" value="1"/>
</dbReference>
<feature type="domain" description="AprE-like beta-barrel" evidence="12">
    <location>
        <begin position="362"/>
        <end position="448"/>
    </location>
</feature>
<dbReference type="InterPro" id="IPR010129">
    <property type="entry name" value="T1SS_HlyD"/>
</dbReference>
<dbReference type="Proteomes" id="UP000215441">
    <property type="component" value="Unassembled WGS sequence"/>
</dbReference>
<evidence type="ECO:0000259" key="12">
    <source>
        <dbReference type="Pfam" id="PF26002"/>
    </source>
</evidence>